<gene>
    <name evidence="2" type="ORF">NNC55_14265</name>
</gene>
<feature type="domain" description="Transposase IS4-like" evidence="1">
    <location>
        <begin position="175"/>
        <end position="348"/>
    </location>
</feature>
<dbReference type="GO" id="GO:0006313">
    <property type="term" value="P:DNA transposition"/>
    <property type="evidence" value="ECO:0007669"/>
    <property type="project" value="InterPro"/>
</dbReference>
<dbReference type="Pfam" id="PF01609">
    <property type="entry name" value="DDE_Tnp_1"/>
    <property type="match status" value="1"/>
</dbReference>
<dbReference type="AlphaFoldDB" id="A0AAW5IXD8"/>
<dbReference type="EMBL" id="JANDWN010000057">
    <property type="protein sequence ID" value="MCP9601091.1"/>
    <property type="molecule type" value="Genomic_DNA"/>
</dbReference>
<evidence type="ECO:0000313" key="2">
    <source>
        <dbReference type="EMBL" id="MCP9601091.1"/>
    </source>
</evidence>
<evidence type="ECO:0000259" key="1">
    <source>
        <dbReference type="Pfam" id="PF01609"/>
    </source>
</evidence>
<accession>A0AAW5IXD8</accession>
<dbReference type="RefSeq" id="WP_254975005.1">
    <property type="nucleotide sequence ID" value="NZ_JANDWK010000057.1"/>
</dbReference>
<reference evidence="2" key="1">
    <citation type="submission" date="2022-07" db="EMBL/GenBank/DDBJ databases">
        <title>Prevotella copri.</title>
        <authorList>
            <person name="Yang C."/>
        </authorList>
    </citation>
    <scope>NUCLEOTIDE SEQUENCE</scope>
    <source>
        <strain evidence="2">HF1476</strain>
    </source>
</reference>
<dbReference type="GO" id="GO:0004803">
    <property type="term" value="F:transposase activity"/>
    <property type="evidence" value="ECO:0007669"/>
    <property type="project" value="InterPro"/>
</dbReference>
<organism evidence="2 3">
    <name type="scientific">Segatella copri</name>
    <dbReference type="NCBI Taxonomy" id="165179"/>
    <lineage>
        <taxon>Bacteria</taxon>
        <taxon>Pseudomonadati</taxon>
        <taxon>Bacteroidota</taxon>
        <taxon>Bacteroidia</taxon>
        <taxon>Bacteroidales</taxon>
        <taxon>Prevotellaceae</taxon>
        <taxon>Segatella</taxon>
    </lineage>
</organism>
<dbReference type="InterPro" id="IPR002559">
    <property type="entry name" value="Transposase_11"/>
</dbReference>
<name>A0AAW5IXD8_9BACT</name>
<dbReference type="GO" id="GO:0003677">
    <property type="term" value="F:DNA binding"/>
    <property type="evidence" value="ECO:0007669"/>
    <property type="project" value="InterPro"/>
</dbReference>
<sequence length="380" mass="43725">MNTGLDQYMDIFKDAVEDSAAKLTKSFEKILIEVIILFMVIPRKINFTQMGRYGSHVEQTYRNAFGLKKSKSIDWLKLNVSLAKRFFGKQGRWAIAIDPSYISKAGKKTPHIGRFWSGCAQSVKHGLEIMGIGLIDIDAKDCMMLKAHQSLSNKELSLRNKTMVDFYIGVIKRYRKELLKLSTLIVADAYFSTSTFVNGIKKEGFSLISRFRDNACLFYVYAGPRTGKRGRPKTKDGKIDMKNLDLTRMEKMEMKDIEGTAYTLIAYSKALRCKVRLVIWQMPNGKKKLFFSTDTSLSGEEVLLYYRTRFQIEFCFRDAKGYTGLMDCQARDKWKLDFAFNASFTSLNVAKVTMKEMGMEYSMSSFKSLMTNIYLVKRIF</sequence>
<dbReference type="Proteomes" id="UP001204486">
    <property type="component" value="Unassembled WGS sequence"/>
</dbReference>
<evidence type="ECO:0000313" key="3">
    <source>
        <dbReference type="Proteomes" id="UP001204486"/>
    </source>
</evidence>
<dbReference type="SUPFAM" id="SSF53098">
    <property type="entry name" value="Ribonuclease H-like"/>
    <property type="match status" value="1"/>
</dbReference>
<comment type="caution">
    <text evidence="2">The sequence shown here is derived from an EMBL/GenBank/DDBJ whole genome shotgun (WGS) entry which is preliminary data.</text>
</comment>
<protein>
    <submittedName>
        <fullName evidence="2">Transposase</fullName>
    </submittedName>
</protein>
<dbReference type="InterPro" id="IPR012337">
    <property type="entry name" value="RNaseH-like_sf"/>
</dbReference>
<proteinExistence type="predicted"/>